<dbReference type="InterPro" id="IPR011990">
    <property type="entry name" value="TPR-like_helical_dom_sf"/>
</dbReference>
<evidence type="ECO:0000313" key="2">
    <source>
        <dbReference type="Proteomes" id="UP000238312"/>
    </source>
</evidence>
<organism evidence="1 2">
    <name type="scientific">Nonomuraea fuscirosea</name>
    <dbReference type="NCBI Taxonomy" id="1291556"/>
    <lineage>
        <taxon>Bacteria</taxon>
        <taxon>Bacillati</taxon>
        <taxon>Actinomycetota</taxon>
        <taxon>Actinomycetes</taxon>
        <taxon>Streptosporangiales</taxon>
        <taxon>Streptosporangiaceae</taxon>
        <taxon>Nonomuraea</taxon>
    </lineage>
</organism>
<name>A0A2T0M7X5_9ACTN</name>
<reference evidence="1 2" key="1">
    <citation type="submission" date="2018-03" db="EMBL/GenBank/DDBJ databases">
        <title>Genomic Encyclopedia of Type Strains, Phase III (KMG-III): the genomes of soil and plant-associated and newly described type strains.</title>
        <authorList>
            <person name="Whitman W."/>
        </authorList>
    </citation>
    <scope>NUCLEOTIDE SEQUENCE [LARGE SCALE GENOMIC DNA]</scope>
    <source>
        <strain evidence="1 2">CGMCC 4.7104</strain>
    </source>
</reference>
<sequence length="227" mass="24958">MDGPIERARLSYERAVFAGEVGGLAAAERELDKVEADLALARGRILHARFFDDRREEPRELELFERATRLYRTLGDAAGEAESVFWEGCFHQVVRSDPGRAVPLLEQAYELATAAGDPYTRSEALRHLGIADHAAGRLDSARERLEAAARQRREIGLPAGAAADQVGLIYIAAAQGRWDDAVALATEAYATAEACGAHRIMRQVTEARDHVMAQKVDHGETRDQRAP</sequence>
<dbReference type="Gene3D" id="1.25.40.10">
    <property type="entry name" value="Tetratricopeptide repeat domain"/>
    <property type="match status" value="1"/>
</dbReference>
<dbReference type="OrthoDB" id="3373592at2"/>
<evidence type="ECO:0000313" key="1">
    <source>
        <dbReference type="EMBL" id="PRX53584.1"/>
    </source>
</evidence>
<keyword evidence="2" id="KW-1185">Reference proteome</keyword>
<comment type="caution">
    <text evidence="1">The sequence shown here is derived from an EMBL/GenBank/DDBJ whole genome shotgun (WGS) entry which is preliminary data.</text>
</comment>
<dbReference type="EMBL" id="PVNG01000027">
    <property type="protein sequence ID" value="PRX53584.1"/>
    <property type="molecule type" value="Genomic_DNA"/>
</dbReference>
<dbReference type="Proteomes" id="UP000238312">
    <property type="component" value="Unassembled WGS sequence"/>
</dbReference>
<dbReference type="RefSeq" id="WP_106250803.1">
    <property type="nucleotide sequence ID" value="NZ_PVNG01000027.1"/>
</dbReference>
<proteinExistence type="predicted"/>
<dbReference type="AlphaFoldDB" id="A0A2T0M7X5"/>
<gene>
    <name evidence="1" type="ORF">B0I32_127173</name>
</gene>
<evidence type="ECO:0008006" key="3">
    <source>
        <dbReference type="Google" id="ProtNLM"/>
    </source>
</evidence>
<dbReference type="SUPFAM" id="SSF48452">
    <property type="entry name" value="TPR-like"/>
    <property type="match status" value="1"/>
</dbReference>
<protein>
    <recommendedName>
        <fullName evidence="3">Tetratricopeptide repeat protein</fullName>
    </recommendedName>
</protein>
<accession>A0A2T0M7X5</accession>